<dbReference type="SMART" id="SM00228">
    <property type="entry name" value="PDZ"/>
    <property type="match status" value="1"/>
</dbReference>
<dbReference type="InterPro" id="IPR041489">
    <property type="entry name" value="PDZ_6"/>
</dbReference>
<dbReference type="OrthoDB" id="72325at2759"/>
<dbReference type="PANTHER" id="PTHR12651">
    <property type="entry name" value="26S PROTEASOME NON-ATPASE REGULATORY SUBUNIT 9"/>
    <property type="match status" value="1"/>
</dbReference>
<dbReference type="Gene3D" id="2.30.42.10">
    <property type="match status" value="1"/>
</dbReference>
<evidence type="ECO:0000256" key="1">
    <source>
        <dbReference type="ARBA" id="ARBA00005256"/>
    </source>
</evidence>
<dbReference type="InterPro" id="IPR001478">
    <property type="entry name" value="PDZ"/>
</dbReference>
<dbReference type="Pfam" id="PF18265">
    <property type="entry name" value="Nas2_N"/>
    <property type="match status" value="1"/>
</dbReference>
<evidence type="ECO:0000256" key="2">
    <source>
        <dbReference type="ARBA" id="ARBA00023186"/>
    </source>
</evidence>
<dbReference type="GO" id="GO:0005634">
    <property type="term" value="C:nucleus"/>
    <property type="evidence" value="ECO:0007669"/>
    <property type="project" value="TreeGrafter"/>
</dbReference>
<dbReference type="InterPro" id="IPR036034">
    <property type="entry name" value="PDZ_sf"/>
</dbReference>
<dbReference type="InterPro" id="IPR040815">
    <property type="entry name" value="Nas2_N"/>
</dbReference>
<dbReference type="GO" id="GO:0070682">
    <property type="term" value="P:proteasome regulatory particle assembly"/>
    <property type="evidence" value="ECO:0007669"/>
    <property type="project" value="InterPro"/>
</dbReference>
<feature type="domain" description="PDZ" evidence="5">
    <location>
        <begin position="114"/>
        <end position="202"/>
    </location>
</feature>
<dbReference type="GO" id="GO:0005737">
    <property type="term" value="C:cytoplasm"/>
    <property type="evidence" value="ECO:0007669"/>
    <property type="project" value="TreeGrafter"/>
</dbReference>
<reference evidence="7" key="1">
    <citation type="submission" date="2015-02" db="EMBL/GenBank/DDBJ databases">
        <authorList>
            <person name="Gon?alves P."/>
        </authorList>
    </citation>
    <scope>NUCLEOTIDE SEQUENCE [LARGE SCALE GENOMIC DNA]</scope>
</reference>
<dbReference type="Proteomes" id="UP000243876">
    <property type="component" value="Unassembled WGS sequence"/>
</dbReference>
<dbReference type="Gene3D" id="6.10.140.1710">
    <property type="match status" value="1"/>
</dbReference>
<evidence type="ECO:0000259" key="5">
    <source>
        <dbReference type="SMART" id="SM00228"/>
    </source>
</evidence>
<gene>
    <name evidence="6" type="primary">SPOSA6832_01608</name>
</gene>
<evidence type="ECO:0000313" key="7">
    <source>
        <dbReference type="Proteomes" id="UP000243876"/>
    </source>
</evidence>
<dbReference type="PANTHER" id="PTHR12651:SF1">
    <property type="entry name" value="26S PROTEASOME NON-ATPASE REGULATORY SUBUNIT 9"/>
    <property type="match status" value="1"/>
</dbReference>
<dbReference type="AlphaFoldDB" id="A0A0D6EJU3"/>
<dbReference type="FunFam" id="2.30.42.10:FF:000107">
    <property type="entry name" value="26S proteasome non-ATPase regulatory subunit 9"/>
    <property type="match status" value="1"/>
</dbReference>
<dbReference type="InterPro" id="IPR035269">
    <property type="entry name" value="PSMD9"/>
</dbReference>
<feature type="non-terminal residue" evidence="6">
    <location>
        <position position="1"/>
    </location>
</feature>
<comment type="similarity">
    <text evidence="1">Belongs to the proteasome subunit p27 family.</text>
</comment>
<organism evidence="6 7">
    <name type="scientific">Sporidiobolus salmonicolor</name>
    <name type="common">Yeast-like fungus</name>
    <name type="synonym">Sporobolomyces salmonicolor</name>
    <dbReference type="NCBI Taxonomy" id="5005"/>
    <lineage>
        <taxon>Eukaryota</taxon>
        <taxon>Fungi</taxon>
        <taxon>Dikarya</taxon>
        <taxon>Basidiomycota</taxon>
        <taxon>Pucciniomycotina</taxon>
        <taxon>Microbotryomycetes</taxon>
        <taxon>Sporidiobolales</taxon>
        <taxon>Sporidiobolaceae</taxon>
        <taxon>Sporobolomyces</taxon>
    </lineage>
</organism>
<feature type="region of interest" description="Disordered" evidence="4">
    <location>
        <begin position="1"/>
        <end position="34"/>
    </location>
</feature>
<accession>A0A0D6EJU3</accession>
<proteinExistence type="inferred from homology"/>
<evidence type="ECO:0000256" key="3">
    <source>
        <dbReference type="ARBA" id="ARBA00068021"/>
    </source>
</evidence>
<keyword evidence="2" id="KW-0143">Chaperone</keyword>
<protein>
    <recommendedName>
        <fullName evidence="3">Probable 26S proteasome regulatory subunit p27</fullName>
    </recommendedName>
</protein>
<keyword evidence="7" id="KW-1185">Reference proteome</keyword>
<feature type="compositionally biased region" description="Low complexity" evidence="4">
    <location>
        <begin position="1"/>
        <end position="25"/>
    </location>
</feature>
<dbReference type="Pfam" id="PF17820">
    <property type="entry name" value="PDZ_6"/>
    <property type="match status" value="1"/>
</dbReference>
<sequence length="230" mass="24267">MSLGSSLHAPSSAQSSRSSSSATAANGQPTVESELKRLTDKRAAVQAQLDVYFDVLKANHCTMETPLVDPQGFPRSDIDVAGVRTARMWIHRLRNDLKAVLGEMEQVVHRGLPRGEGEEVSAAMEVEEASSNEAVGGEDTPFAKVDAVAPGSPAAAAGLQRDDLLLHLSTINSSNRDNLRAVAALIGRSEGVELPLTVLRGGLNVTLKLTPRAGWGGRGLLGCHIVPFSS</sequence>
<dbReference type="EMBL" id="CENE01000005">
    <property type="protein sequence ID" value="CEQ40023.1"/>
    <property type="molecule type" value="Genomic_DNA"/>
</dbReference>
<dbReference type="SUPFAM" id="SSF50156">
    <property type="entry name" value="PDZ domain-like"/>
    <property type="match status" value="1"/>
</dbReference>
<name>A0A0D6EJU3_SPOSA</name>
<evidence type="ECO:0000256" key="4">
    <source>
        <dbReference type="SAM" id="MobiDB-lite"/>
    </source>
</evidence>
<evidence type="ECO:0000313" key="6">
    <source>
        <dbReference type="EMBL" id="CEQ40023.1"/>
    </source>
</evidence>